<dbReference type="CDD" id="cd00093">
    <property type="entry name" value="HTH_XRE"/>
    <property type="match status" value="1"/>
</dbReference>
<dbReference type="InterPro" id="IPR001387">
    <property type="entry name" value="Cro/C1-type_HTH"/>
</dbReference>
<dbReference type="SMART" id="SM00530">
    <property type="entry name" value="HTH_XRE"/>
    <property type="match status" value="1"/>
</dbReference>
<reference evidence="3" key="1">
    <citation type="journal article" date="2019" name="Int. J. Syst. Evol. Microbiol.">
        <title>The Global Catalogue of Microorganisms (GCM) 10K type strain sequencing project: providing services to taxonomists for standard genome sequencing and annotation.</title>
        <authorList>
            <consortium name="The Broad Institute Genomics Platform"/>
            <consortium name="The Broad Institute Genome Sequencing Center for Infectious Disease"/>
            <person name="Wu L."/>
            <person name="Ma J."/>
        </authorList>
    </citation>
    <scope>NUCLEOTIDE SEQUENCE [LARGE SCALE GENOMIC DNA]</scope>
    <source>
        <strain evidence="3">CGMCC 4.7405</strain>
    </source>
</reference>
<sequence>MGNQELGQQLRALRAASGRTLLSVATEAGLSVPYVANLENGRGNPTVDAVNRLADALGAVFVLRVEPEGGTTTQPAAMPSSLVRLSRGARFRKDVQTIAEATGEQPAELARRLLAALAALAGRDLAEADWFRLLDAVLLVHLHPHATK</sequence>
<dbReference type="RefSeq" id="WP_382368186.1">
    <property type="nucleotide sequence ID" value="NZ_JBHRZI010000004.1"/>
</dbReference>
<proteinExistence type="predicted"/>
<dbReference type="EMBL" id="JBHRZI010000004">
    <property type="protein sequence ID" value="MFC3890423.1"/>
    <property type="molecule type" value="Genomic_DNA"/>
</dbReference>
<feature type="domain" description="HTH cro/C1-type" evidence="1">
    <location>
        <begin position="10"/>
        <end position="63"/>
    </location>
</feature>
<organism evidence="2 3">
    <name type="scientific">Lentzea rhizosphaerae</name>
    <dbReference type="NCBI Taxonomy" id="2041025"/>
    <lineage>
        <taxon>Bacteria</taxon>
        <taxon>Bacillati</taxon>
        <taxon>Actinomycetota</taxon>
        <taxon>Actinomycetes</taxon>
        <taxon>Pseudonocardiales</taxon>
        <taxon>Pseudonocardiaceae</taxon>
        <taxon>Lentzea</taxon>
    </lineage>
</organism>
<dbReference type="PROSITE" id="PS50943">
    <property type="entry name" value="HTH_CROC1"/>
    <property type="match status" value="1"/>
</dbReference>
<name>A0ABV8BJP6_9PSEU</name>
<dbReference type="Gene3D" id="1.10.260.40">
    <property type="entry name" value="lambda repressor-like DNA-binding domains"/>
    <property type="match status" value="1"/>
</dbReference>
<dbReference type="SUPFAM" id="SSF47413">
    <property type="entry name" value="lambda repressor-like DNA-binding domains"/>
    <property type="match status" value="1"/>
</dbReference>
<accession>A0ABV8BJP6</accession>
<gene>
    <name evidence="2" type="ORF">ACFOWZ_02980</name>
</gene>
<comment type="caution">
    <text evidence="2">The sequence shown here is derived from an EMBL/GenBank/DDBJ whole genome shotgun (WGS) entry which is preliminary data.</text>
</comment>
<evidence type="ECO:0000259" key="1">
    <source>
        <dbReference type="PROSITE" id="PS50943"/>
    </source>
</evidence>
<protein>
    <submittedName>
        <fullName evidence="2">Helix-turn-helix domain-containing protein</fullName>
    </submittedName>
</protein>
<dbReference type="InterPro" id="IPR010982">
    <property type="entry name" value="Lambda_DNA-bd_dom_sf"/>
</dbReference>
<dbReference type="Pfam" id="PF13560">
    <property type="entry name" value="HTH_31"/>
    <property type="match status" value="1"/>
</dbReference>
<dbReference type="Proteomes" id="UP001595690">
    <property type="component" value="Unassembled WGS sequence"/>
</dbReference>
<evidence type="ECO:0000313" key="3">
    <source>
        <dbReference type="Proteomes" id="UP001595690"/>
    </source>
</evidence>
<keyword evidence="3" id="KW-1185">Reference proteome</keyword>
<evidence type="ECO:0000313" key="2">
    <source>
        <dbReference type="EMBL" id="MFC3890423.1"/>
    </source>
</evidence>